<dbReference type="Gene3D" id="1.10.1200.20">
    <property type="entry name" value="Colicin E immunity protein"/>
    <property type="match status" value="1"/>
</dbReference>
<protein>
    <submittedName>
        <fullName evidence="1">Uncharacterized protein</fullName>
    </submittedName>
</protein>
<sequence>MQAVDLRTEPIPPSVSQQHLDELCREILQIADLVLCGAESADKEIRAFNARTGHNYMPLHFAEHDSSRDLAEFAMEAARPARPRITDITTDELAEIVRRLLTSDPDSDYYLQLLQANVPHPRAGDLIFHPPTELRDAPAEQIVNATLTYPSIAL</sequence>
<dbReference type="OrthoDB" id="3399356at2"/>
<dbReference type="Proteomes" id="UP000192726">
    <property type="component" value="Chromosome"/>
</dbReference>
<keyword evidence="2" id="KW-1185">Reference proteome</keyword>
<dbReference type="KEGG" id="sgv:B1H19_00050"/>
<dbReference type="SUPFAM" id="SSF47345">
    <property type="entry name" value="Colicin E immunity proteins"/>
    <property type="match status" value="1"/>
</dbReference>
<evidence type="ECO:0000313" key="1">
    <source>
        <dbReference type="EMBL" id="ARF59137.1"/>
    </source>
</evidence>
<gene>
    <name evidence="1" type="ORF">B1H19_00050</name>
</gene>
<dbReference type="STRING" id="553510.B1H19_00050"/>
<dbReference type="AlphaFoldDB" id="A0A1V0U1W5"/>
<dbReference type="InterPro" id="IPR035900">
    <property type="entry name" value="Colicin_E_sf"/>
</dbReference>
<accession>A0A1V0U1W5</accession>
<evidence type="ECO:0000313" key="2">
    <source>
        <dbReference type="Proteomes" id="UP000192726"/>
    </source>
</evidence>
<reference evidence="1 2" key="1">
    <citation type="submission" date="2017-04" db="EMBL/GenBank/DDBJ databases">
        <title>Complete Genome Sequence of Streptomyces gilvosporeus F607, a Capable Producer of Natamycin.</title>
        <authorList>
            <person name="Zong G."/>
            <person name="Zhong C."/>
            <person name="Fu J."/>
            <person name="Qin R."/>
            <person name="Cao G."/>
        </authorList>
    </citation>
    <scope>NUCLEOTIDE SEQUENCE [LARGE SCALE GENOMIC DNA]</scope>
    <source>
        <strain evidence="1 2">F607</strain>
    </source>
</reference>
<organism evidence="1 2">
    <name type="scientific">Streptomyces gilvosporeus</name>
    <dbReference type="NCBI Taxonomy" id="553510"/>
    <lineage>
        <taxon>Bacteria</taxon>
        <taxon>Bacillati</taxon>
        <taxon>Actinomycetota</taxon>
        <taxon>Actinomycetes</taxon>
        <taxon>Kitasatosporales</taxon>
        <taxon>Streptomycetaceae</taxon>
        <taxon>Streptomyces</taxon>
    </lineage>
</organism>
<dbReference type="EMBL" id="CP020569">
    <property type="protein sequence ID" value="ARF59137.1"/>
    <property type="molecule type" value="Genomic_DNA"/>
</dbReference>
<proteinExistence type="predicted"/>
<name>A0A1V0U1W5_9ACTN</name>